<dbReference type="SMART" id="SM00220">
    <property type="entry name" value="S_TKc"/>
    <property type="match status" value="1"/>
</dbReference>
<dbReference type="InterPro" id="IPR008271">
    <property type="entry name" value="Ser/Thr_kinase_AS"/>
</dbReference>
<keyword evidence="4" id="KW-1185">Reference proteome</keyword>
<reference evidence="3" key="1">
    <citation type="submission" date="2023-08" db="EMBL/GenBank/DDBJ databases">
        <authorList>
            <person name="Chen Y."/>
            <person name="Shah S."/>
            <person name="Dougan E. K."/>
            <person name="Thang M."/>
            <person name="Chan C."/>
        </authorList>
    </citation>
    <scope>NUCLEOTIDE SEQUENCE</scope>
</reference>
<comment type="caution">
    <text evidence="3">The sequence shown here is derived from an EMBL/GenBank/DDBJ whole genome shotgun (WGS) entry which is preliminary data.</text>
</comment>
<protein>
    <recommendedName>
        <fullName evidence="2">Protein kinase domain-containing protein</fullName>
    </recommendedName>
</protein>
<evidence type="ECO:0000259" key="2">
    <source>
        <dbReference type="PROSITE" id="PS50011"/>
    </source>
</evidence>
<dbReference type="PROSITE" id="PS50011">
    <property type="entry name" value="PROTEIN_KINASE_DOM"/>
    <property type="match status" value="1"/>
</dbReference>
<feature type="coiled-coil region" evidence="1">
    <location>
        <begin position="4"/>
        <end position="37"/>
    </location>
</feature>
<gene>
    <name evidence="3" type="ORF">EVOR1521_LOCUS30836</name>
</gene>
<dbReference type="Gene3D" id="1.10.510.10">
    <property type="entry name" value="Transferase(Phosphotransferase) domain 1"/>
    <property type="match status" value="1"/>
</dbReference>
<dbReference type="GO" id="GO:0044773">
    <property type="term" value="P:mitotic DNA damage checkpoint signaling"/>
    <property type="evidence" value="ECO:0007669"/>
    <property type="project" value="TreeGrafter"/>
</dbReference>
<evidence type="ECO:0000313" key="4">
    <source>
        <dbReference type="Proteomes" id="UP001178507"/>
    </source>
</evidence>
<evidence type="ECO:0000313" key="3">
    <source>
        <dbReference type="EMBL" id="CAJ1409850.1"/>
    </source>
</evidence>
<dbReference type="PANTHER" id="PTHR44167:SF30">
    <property type="entry name" value="PHOSPHORYLASE KINASE"/>
    <property type="match status" value="1"/>
</dbReference>
<dbReference type="GO" id="GO:0004674">
    <property type="term" value="F:protein serine/threonine kinase activity"/>
    <property type="evidence" value="ECO:0007669"/>
    <property type="project" value="TreeGrafter"/>
</dbReference>
<dbReference type="PANTHER" id="PTHR44167">
    <property type="entry name" value="OVARIAN-SPECIFIC SERINE/THREONINE-PROTEIN KINASE LOK-RELATED"/>
    <property type="match status" value="1"/>
</dbReference>
<organism evidence="3 4">
    <name type="scientific">Effrenium voratum</name>
    <dbReference type="NCBI Taxonomy" id="2562239"/>
    <lineage>
        <taxon>Eukaryota</taxon>
        <taxon>Sar</taxon>
        <taxon>Alveolata</taxon>
        <taxon>Dinophyceae</taxon>
        <taxon>Suessiales</taxon>
        <taxon>Symbiodiniaceae</taxon>
        <taxon>Effrenium</taxon>
    </lineage>
</organism>
<keyword evidence="1" id="KW-0175">Coiled coil</keyword>
<dbReference type="GO" id="GO:0005524">
    <property type="term" value="F:ATP binding"/>
    <property type="evidence" value="ECO:0007669"/>
    <property type="project" value="InterPro"/>
</dbReference>
<dbReference type="InterPro" id="IPR000719">
    <property type="entry name" value="Prot_kinase_dom"/>
</dbReference>
<name>A0AA36NEQ0_9DINO</name>
<evidence type="ECO:0000256" key="1">
    <source>
        <dbReference type="SAM" id="Coils"/>
    </source>
</evidence>
<accession>A0AA36NEQ0</accession>
<sequence length="716" mass="78929">MVRYQELDRIKKEAEDKKKKEEALKEAALKRKVAEKLALEARPHKLFVAGDGRGSFEKLFSTVQAQAAKVGGIEALLCVGRLLPMESEGSALPYLRGEKKPPLETFFVDCDAALLQAAPLGCTLSENLHFLGGYGVKTICGLRVAFLSGYYDPAKYGTADADFVGGAFTANAVHGLRRLAAEDKWKRGVDLLLTAGWPQGLEAKLEDSVKPSKDEPAWQAACAAPLAELCCGLEPRYHLFGTADVFYQRPPFKGQSAEGQPNMTRPSIAMALALLPLLPTALAMRSLERLSERLGERRVEKLRPLRAFNATGLRMLMKGAHLPLSLAEVQDQPSAHPPLPAEWRNRLSCAQMGEGGFGVVLKCRVICGGAAGGQKEAYVSVKWIRDKHEENIKEVKALREMSEISSFCVSSIGSPDFIDNQDGLWIMMPHFNGGSLREFLNKQCLDRGCAASGPKKSWPADIGGDLFVLALFYEIVEGVQAMHSKQLVHMDLKPDNIMLNYDSSGTKMHAVVIDLGLACHFGECEQCGSPGYIAPEVVLDNAHVGKAANDVWSLGAILYDLTYSARPPFSNDVLGSETVRYSPQNDSNILPAEPMDALILGMLNPDPYARLTLDQVLARLEEYIMSQDPSREVLNMMYNSPQERGISADRPDCIVEEYQVGDIGDEPFRRSLCHDKPTAANFLRCGVCWGCNPCCTCRVMRHLRFVQEHFRMEKCQ</sequence>
<dbReference type="PROSITE" id="PS00108">
    <property type="entry name" value="PROTEIN_KINASE_ST"/>
    <property type="match status" value="1"/>
</dbReference>
<proteinExistence type="predicted"/>
<dbReference type="Proteomes" id="UP001178507">
    <property type="component" value="Unassembled WGS sequence"/>
</dbReference>
<dbReference type="Pfam" id="PF00069">
    <property type="entry name" value="Pkinase"/>
    <property type="match status" value="1"/>
</dbReference>
<dbReference type="InterPro" id="IPR011009">
    <property type="entry name" value="Kinase-like_dom_sf"/>
</dbReference>
<dbReference type="GO" id="GO:0005634">
    <property type="term" value="C:nucleus"/>
    <property type="evidence" value="ECO:0007669"/>
    <property type="project" value="TreeGrafter"/>
</dbReference>
<dbReference type="EMBL" id="CAUJNA010003790">
    <property type="protein sequence ID" value="CAJ1409850.1"/>
    <property type="molecule type" value="Genomic_DNA"/>
</dbReference>
<feature type="domain" description="Protein kinase" evidence="2">
    <location>
        <begin position="346"/>
        <end position="624"/>
    </location>
</feature>
<dbReference type="AlphaFoldDB" id="A0AA36NEQ0"/>
<dbReference type="SUPFAM" id="SSF56112">
    <property type="entry name" value="Protein kinase-like (PK-like)"/>
    <property type="match status" value="1"/>
</dbReference>